<keyword evidence="2" id="KW-0812">Transmembrane</keyword>
<accession>A0A9W6SIS4</accession>
<dbReference type="EMBL" id="BSTX01000001">
    <property type="protein sequence ID" value="GLZ77028.1"/>
    <property type="molecule type" value="Genomic_DNA"/>
</dbReference>
<comment type="caution">
    <text evidence="3">The sequence shown here is derived from an EMBL/GenBank/DDBJ whole genome shotgun (WGS) entry which is preliminary data.</text>
</comment>
<dbReference type="Proteomes" id="UP001165079">
    <property type="component" value="Unassembled WGS sequence"/>
</dbReference>
<dbReference type="AlphaFoldDB" id="A0A9W6SIS4"/>
<reference evidence="3" key="1">
    <citation type="submission" date="2023-03" db="EMBL/GenBank/DDBJ databases">
        <title>Actinorhabdospora filicis NBRC 111898.</title>
        <authorList>
            <person name="Ichikawa N."/>
            <person name="Sato H."/>
            <person name="Tonouchi N."/>
        </authorList>
    </citation>
    <scope>NUCLEOTIDE SEQUENCE</scope>
    <source>
        <strain evidence="3">NBRC 111898</strain>
    </source>
</reference>
<keyword evidence="2" id="KW-1133">Transmembrane helix</keyword>
<dbReference type="Pfam" id="PF07676">
    <property type="entry name" value="PD40"/>
    <property type="match status" value="1"/>
</dbReference>
<name>A0A9W6SIS4_9ACTN</name>
<evidence type="ECO:0000256" key="1">
    <source>
        <dbReference type="SAM" id="MobiDB-lite"/>
    </source>
</evidence>
<dbReference type="InterPro" id="IPR011659">
    <property type="entry name" value="WD40"/>
</dbReference>
<keyword evidence="2" id="KW-0472">Membrane</keyword>
<feature type="transmembrane region" description="Helical" evidence="2">
    <location>
        <begin position="38"/>
        <end position="60"/>
    </location>
</feature>
<evidence type="ECO:0000256" key="2">
    <source>
        <dbReference type="SAM" id="Phobius"/>
    </source>
</evidence>
<evidence type="ECO:0008006" key="5">
    <source>
        <dbReference type="Google" id="ProtNLM"/>
    </source>
</evidence>
<feature type="region of interest" description="Disordered" evidence="1">
    <location>
        <begin position="68"/>
        <end position="95"/>
    </location>
</feature>
<keyword evidence="4" id="KW-1185">Reference proteome</keyword>
<evidence type="ECO:0000313" key="4">
    <source>
        <dbReference type="Proteomes" id="UP001165079"/>
    </source>
</evidence>
<protein>
    <recommendedName>
        <fullName evidence="5">WD40 repeat protein</fullName>
    </recommendedName>
</protein>
<dbReference type="RefSeq" id="WP_285662165.1">
    <property type="nucleotide sequence ID" value="NZ_BSTX01000001.1"/>
</dbReference>
<organism evidence="3 4">
    <name type="scientific">Actinorhabdospora filicis</name>
    <dbReference type="NCBI Taxonomy" id="1785913"/>
    <lineage>
        <taxon>Bacteria</taxon>
        <taxon>Bacillati</taxon>
        <taxon>Actinomycetota</taxon>
        <taxon>Actinomycetes</taxon>
        <taxon>Micromonosporales</taxon>
        <taxon>Micromonosporaceae</taxon>
        <taxon>Actinorhabdospora</taxon>
    </lineage>
</organism>
<sequence>MSTDRLRDVLRNSTEHVDMVELTDAALKQSRQITVRRATVGATLAVVLLAGGVFGAANFWPKTPGDGVNVADSGSPSASAPVEPGPSTAEGGGEVTVPPRIDGAFLYVTENNGLISWKPGSSPKTLIADHKGGEDMIFETANVSPDGRSVAYNTTSGKLRLRDLATGKARDLMDVYEGNFCGTPAWTPDGRILITPNTEGKSGLFNPVTNKYTELSFTVNGCQPRVVKQGGVLMVYFIDGSVSHLRGIELESGKVVVDVPNTAGSRRATDMSAAMVTADGKVRFTMRTTTLNGTLGDGLRGFGGDSLFELRDGKLVDLDFDDRTMGAAYQGGDGLMVLRQKIDGKYEVSIWDMHQGGGFDTEDEPASLKDALPLGYTY</sequence>
<evidence type="ECO:0000313" key="3">
    <source>
        <dbReference type="EMBL" id="GLZ77028.1"/>
    </source>
</evidence>
<dbReference type="Gene3D" id="2.120.10.30">
    <property type="entry name" value="TolB, C-terminal domain"/>
    <property type="match status" value="1"/>
</dbReference>
<proteinExistence type="predicted"/>
<gene>
    <name evidence="3" type="ORF">Afil01_18350</name>
</gene>
<dbReference type="InterPro" id="IPR011042">
    <property type="entry name" value="6-blade_b-propeller_TolB-like"/>
</dbReference>
<dbReference type="SUPFAM" id="SSF69304">
    <property type="entry name" value="Tricorn protease N-terminal domain"/>
    <property type="match status" value="1"/>
</dbReference>